<accession>A0ABT2EMD1</accession>
<feature type="chain" id="PRO_5045248873" evidence="1">
    <location>
        <begin position="20"/>
        <end position="257"/>
    </location>
</feature>
<keyword evidence="3" id="KW-1185">Reference proteome</keyword>
<dbReference type="PANTHER" id="PTHR34387">
    <property type="entry name" value="SLR1258 PROTEIN"/>
    <property type="match status" value="1"/>
</dbReference>
<proteinExistence type="predicted"/>
<organism evidence="2 3">
    <name type="scientific">Candidatus Fervidibacter sacchari</name>
    <dbReference type="NCBI Taxonomy" id="1448929"/>
    <lineage>
        <taxon>Bacteria</taxon>
        <taxon>Candidatus Fervidibacterota</taxon>
        <taxon>Candidatus Fervidibacter</taxon>
    </lineage>
</organism>
<dbReference type="PANTHER" id="PTHR34387:SF2">
    <property type="entry name" value="SLR1258 PROTEIN"/>
    <property type="match status" value="1"/>
</dbReference>
<evidence type="ECO:0000313" key="2">
    <source>
        <dbReference type="EMBL" id="MCS3919112.1"/>
    </source>
</evidence>
<dbReference type="InterPro" id="IPR007497">
    <property type="entry name" value="SIMPL/DUF541"/>
</dbReference>
<name>A0ABT2EMD1_9BACT</name>
<dbReference type="RefSeq" id="WP_259095259.1">
    <property type="nucleotide sequence ID" value="NZ_CP130454.1"/>
</dbReference>
<sequence length="257" mass="28615">MRRMFVASAVLVLAMLVWAQPTAKQSQPQPPLVFRVVGEAQAFPELSVLKFTIVGEGDTLSKAQEQLEQIEQAVFKALSKFEIQRGQIQTERFAVIPLQPSVSAPLPAGAGLRPLGYRVQRGYSVLIPITVETLPRLLQIADAVLQQGARPTVVPSEDRYGYGERQPYTLIEFMVRDPDKLVQQAMDDALNRAKKLAEQAVQHIGKVTLKLVRVQVSSIQTLPERRTITPEGRDPISTFAWQPIRVTVSAEVAFTYE</sequence>
<keyword evidence="1" id="KW-0732">Signal</keyword>
<comment type="caution">
    <text evidence="2">The sequence shown here is derived from an EMBL/GenBank/DDBJ whole genome shotgun (WGS) entry which is preliminary data.</text>
</comment>
<dbReference type="Proteomes" id="UP001204798">
    <property type="component" value="Unassembled WGS sequence"/>
</dbReference>
<dbReference type="Pfam" id="PF04402">
    <property type="entry name" value="SIMPL"/>
    <property type="match status" value="1"/>
</dbReference>
<protein>
    <submittedName>
        <fullName evidence="2">Uncharacterized protein YggE</fullName>
    </submittedName>
</protein>
<evidence type="ECO:0000313" key="3">
    <source>
        <dbReference type="Proteomes" id="UP001204798"/>
    </source>
</evidence>
<dbReference type="Gene3D" id="3.30.70.2970">
    <property type="entry name" value="Protein of unknown function (DUF541), domain 2"/>
    <property type="match status" value="1"/>
</dbReference>
<gene>
    <name evidence="2" type="ORF">M2350_001512</name>
</gene>
<reference evidence="2 3" key="1">
    <citation type="submission" date="2022-08" db="EMBL/GenBank/DDBJ databases">
        <title>Bacterial and archaeal communities from various locations to study Microbial Dark Matter (Phase II).</title>
        <authorList>
            <person name="Stepanauskas R."/>
        </authorList>
    </citation>
    <scope>NUCLEOTIDE SEQUENCE [LARGE SCALE GENOMIC DNA]</scope>
    <source>
        <strain evidence="2 3">PD1</strain>
    </source>
</reference>
<feature type="signal peptide" evidence="1">
    <location>
        <begin position="1"/>
        <end position="19"/>
    </location>
</feature>
<dbReference type="EMBL" id="JANUCP010000002">
    <property type="protein sequence ID" value="MCS3919112.1"/>
    <property type="molecule type" value="Genomic_DNA"/>
</dbReference>
<evidence type="ECO:0000256" key="1">
    <source>
        <dbReference type="SAM" id="SignalP"/>
    </source>
</evidence>
<dbReference type="InterPro" id="IPR052022">
    <property type="entry name" value="26kDa_periplasmic_antigen"/>
</dbReference>
<dbReference type="Gene3D" id="3.30.110.170">
    <property type="entry name" value="Protein of unknown function (DUF541), domain 1"/>
    <property type="match status" value="1"/>
</dbReference>